<dbReference type="AlphaFoldDB" id="A0AA39QSJ9"/>
<evidence type="ECO:0000256" key="2">
    <source>
        <dbReference type="SAM" id="Phobius"/>
    </source>
</evidence>
<feature type="transmembrane region" description="Helical" evidence="2">
    <location>
        <begin position="170"/>
        <end position="192"/>
    </location>
</feature>
<reference evidence="3" key="1">
    <citation type="submission" date="2023-03" db="EMBL/GenBank/DDBJ databases">
        <title>Complete genome of Cladonia borealis.</title>
        <authorList>
            <person name="Park H."/>
        </authorList>
    </citation>
    <scope>NUCLEOTIDE SEQUENCE</scope>
    <source>
        <strain evidence="3">ANT050790</strain>
    </source>
</reference>
<name>A0AA39QSJ9_9LECA</name>
<keyword evidence="2" id="KW-1133">Transmembrane helix</keyword>
<feature type="compositionally biased region" description="Basic and acidic residues" evidence="1">
    <location>
        <begin position="10"/>
        <end position="21"/>
    </location>
</feature>
<evidence type="ECO:0000313" key="4">
    <source>
        <dbReference type="Proteomes" id="UP001166286"/>
    </source>
</evidence>
<feature type="transmembrane region" description="Helical" evidence="2">
    <location>
        <begin position="108"/>
        <end position="129"/>
    </location>
</feature>
<feature type="region of interest" description="Disordered" evidence="1">
    <location>
        <begin position="1"/>
        <end position="53"/>
    </location>
</feature>
<dbReference type="PANTHER" id="PTHR35041">
    <property type="entry name" value="MEDIATOR OF RNA POLYMERASE II TRANSCRIPTION SUBUNIT 1"/>
    <property type="match status" value="1"/>
</dbReference>
<proteinExistence type="predicted"/>
<keyword evidence="2" id="KW-0812">Transmembrane</keyword>
<sequence length="662" mass="72400">MSTKNQILEKGTENITPERQRLLRQNSQAQKQETTVSVEMPTQDEEKGRRSTSSMLKSQKKIYWRSPITMILAFLFGLGSALALHGYYSFLDGKKVGDSFQQQNALRIGTALAFITQISLVGSVHFAYVQCLWRALKSSEISIQAVNAGFDVTSSLLSFTNIEMLSNLRLASFLALIAWCIPIASLITPATLNVNSVMQVGSQMVNVSTLQIAQAAQYFNFAYTVPNQGQVSQNVQAYSGPRIILTRLAVATAGTGQILSLPAPFINATYQQNFYGPFVQCQTANSTIANQVDLAAERAEMALDPSIREVSNEYFAFVPALVNLSGVPLDAGVQVANLSDVNGAPNASNQLWMKFPRYPPDVTIPNVTDEADPYYLSCDLYNASYQVNFSWVNGIQSISMPKPEVVAVVAYPTNESSITAYEESLAYSAFMWALSSQLVGSMGFYQSTSSNGTENSVLGGIYADENQPTSGNNTTNTIFSEIYSNIGQTSLLGSSDFNSYFIKNHALQGHTGGVFSPQRLQDMAYARNRTLDVLIPELSSNITLSLIIDPLLAPPTMTNVTTTTPENIYSYHPFDVLLAYALAISFALLANILGLFAYFSNDASYDNSFSSIAFTTHGIHISGLSAHEKLGELPLDPKVARRKLLWYMRDNAEAGGYGFHLV</sequence>
<dbReference type="PANTHER" id="PTHR35041:SF3">
    <property type="entry name" value="FORMYLMETHIONINE DEFORMYLASE-LIKE PROTEIN"/>
    <property type="match status" value="1"/>
</dbReference>
<evidence type="ECO:0000256" key="1">
    <source>
        <dbReference type="SAM" id="MobiDB-lite"/>
    </source>
</evidence>
<dbReference type="Proteomes" id="UP001166286">
    <property type="component" value="Unassembled WGS sequence"/>
</dbReference>
<accession>A0AA39QSJ9</accession>
<keyword evidence="2" id="KW-0472">Membrane</keyword>
<keyword evidence="4" id="KW-1185">Reference proteome</keyword>
<dbReference type="EMBL" id="JAFEKC020000022">
    <property type="protein sequence ID" value="KAK0507639.1"/>
    <property type="molecule type" value="Genomic_DNA"/>
</dbReference>
<evidence type="ECO:0000313" key="3">
    <source>
        <dbReference type="EMBL" id="KAK0507639.1"/>
    </source>
</evidence>
<comment type="caution">
    <text evidence="3">The sequence shown here is derived from an EMBL/GenBank/DDBJ whole genome shotgun (WGS) entry which is preliminary data.</text>
</comment>
<protein>
    <submittedName>
        <fullName evidence="3">Uncharacterized protein</fullName>
    </submittedName>
</protein>
<feature type="transmembrane region" description="Helical" evidence="2">
    <location>
        <begin position="577"/>
        <end position="599"/>
    </location>
</feature>
<feature type="compositionally biased region" description="Polar residues" evidence="1">
    <location>
        <begin position="22"/>
        <end position="37"/>
    </location>
</feature>
<organism evidence="3 4">
    <name type="scientific">Cladonia borealis</name>
    <dbReference type="NCBI Taxonomy" id="184061"/>
    <lineage>
        <taxon>Eukaryota</taxon>
        <taxon>Fungi</taxon>
        <taxon>Dikarya</taxon>
        <taxon>Ascomycota</taxon>
        <taxon>Pezizomycotina</taxon>
        <taxon>Lecanoromycetes</taxon>
        <taxon>OSLEUM clade</taxon>
        <taxon>Lecanoromycetidae</taxon>
        <taxon>Lecanorales</taxon>
        <taxon>Lecanorineae</taxon>
        <taxon>Cladoniaceae</taxon>
        <taxon>Cladonia</taxon>
    </lineage>
</organism>
<gene>
    <name evidence="3" type="ORF">JMJ35_009528</name>
</gene>
<feature type="transmembrane region" description="Helical" evidence="2">
    <location>
        <begin position="62"/>
        <end position="88"/>
    </location>
</feature>